<keyword evidence="1" id="KW-0472">Membrane</keyword>
<name>A0A8J6BDY2_ELECQ</name>
<evidence type="ECO:0000313" key="2">
    <source>
        <dbReference type="EMBL" id="KAG9460698.1"/>
    </source>
</evidence>
<dbReference type="EMBL" id="WNTK01045978">
    <property type="protein sequence ID" value="KAG9460698.1"/>
    <property type="molecule type" value="Genomic_DNA"/>
</dbReference>
<proteinExistence type="predicted"/>
<comment type="caution">
    <text evidence="2">The sequence shown here is derived from an EMBL/GenBank/DDBJ whole genome shotgun (WGS) entry which is preliminary data.</text>
</comment>
<dbReference type="AlphaFoldDB" id="A0A8J6BDY2"/>
<evidence type="ECO:0000256" key="1">
    <source>
        <dbReference type="SAM" id="Phobius"/>
    </source>
</evidence>
<gene>
    <name evidence="2" type="ORF">GDO78_020088</name>
</gene>
<dbReference type="Proteomes" id="UP000770717">
    <property type="component" value="Unassembled WGS sequence"/>
</dbReference>
<protein>
    <submittedName>
        <fullName evidence="2">Uncharacterized protein</fullName>
    </submittedName>
</protein>
<evidence type="ECO:0000313" key="3">
    <source>
        <dbReference type="Proteomes" id="UP000770717"/>
    </source>
</evidence>
<reference evidence="2" key="1">
    <citation type="thesis" date="2020" institute="ProQuest LLC" country="789 East Eisenhower Parkway, Ann Arbor, MI, USA">
        <title>Comparative Genomics and Chromosome Evolution.</title>
        <authorList>
            <person name="Mudd A.B."/>
        </authorList>
    </citation>
    <scope>NUCLEOTIDE SEQUENCE</scope>
    <source>
        <strain evidence="2">HN-11 Male</strain>
        <tissue evidence="2">Kidney and liver</tissue>
    </source>
</reference>
<accession>A0A8J6BDY2</accession>
<sequence length="104" mass="12234">MKASSLVALLVRASTWECIVLQFYLIYFILHFIGYIYIWSYGTFYLFHVFNSTKKLFQRDISEASVARAWRLEACRTKVHKHSAEQYALHFLTSFVVLAFIGKL</sequence>
<keyword evidence="3" id="KW-1185">Reference proteome</keyword>
<feature type="transmembrane region" description="Helical" evidence="1">
    <location>
        <begin position="25"/>
        <end position="47"/>
    </location>
</feature>
<keyword evidence="1" id="KW-1133">Transmembrane helix</keyword>
<keyword evidence="1" id="KW-0812">Transmembrane</keyword>
<organism evidence="2 3">
    <name type="scientific">Eleutherodactylus coqui</name>
    <name type="common">Puerto Rican coqui</name>
    <dbReference type="NCBI Taxonomy" id="57060"/>
    <lineage>
        <taxon>Eukaryota</taxon>
        <taxon>Metazoa</taxon>
        <taxon>Chordata</taxon>
        <taxon>Craniata</taxon>
        <taxon>Vertebrata</taxon>
        <taxon>Euteleostomi</taxon>
        <taxon>Amphibia</taxon>
        <taxon>Batrachia</taxon>
        <taxon>Anura</taxon>
        <taxon>Neobatrachia</taxon>
        <taxon>Hyloidea</taxon>
        <taxon>Eleutherodactylidae</taxon>
        <taxon>Eleutherodactylinae</taxon>
        <taxon>Eleutherodactylus</taxon>
        <taxon>Eleutherodactylus</taxon>
    </lineage>
</organism>